<dbReference type="InterPro" id="IPR053870">
    <property type="entry name" value="TiaS-like_TCKD"/>
</dbReference>
<dbReference type="Pfam" id="PF08489">
    <property type="entry name" value="TiaS_FLD"/>
    <property type="match status" value="1"/>
</dbReference>
<dbReference type="InterPro" id="IPR055394">
    <property type="entry name" value="Zn_ribbon_TiaS"/>
</dbReference>
<proteinExistence type="inferred from homology"/>
<evidence type="ECO:0000259" key="8">
    <source>
        <dbReference type="Pfam" id="PF08489"/>
    </source>
</evidence>
<organism evidence="11 12">
    <name type="scientific">Fervidicoccus fontis</name>
    <dbReference type="NCBI Taxonomy" id="683846"/>
    <lineage>
        <taxon>Archaea</taxon>
        <taxon>Thermoproteota</taxon>
        <taxon>Thermoprotei</taxon>
        <taxon>Fervidicoccales</taxon>
        <taxon>Fervidicoccaceae</taxon>
        <taxon>Fervidicoccus</taxon>
    </lineage>
</organism>
<evidence type="ECO:0000313" key="11">
    <source>
        <dbReference type="EMBL" id="MBE9391581.1"/>
    </source>
</evidence>
<dbReference type="GO" id="GO:0005524">
    <property type="term" value="F:ATP binding"/>
    <property type="evidence" value="ECO:0007669"/>
    <property type="project" value="UniProtKB-KW"/>
</dbReference>
<dbReference type="Pfam" id="PF22641">
    <property type="entry name" value="TiaS_TCKD"/>
    <property type="match status" value="1"/>
</dbReference>
<comment type="caution">
    <text evidence="11">The sequence shown here is derived from an EMBL/GenBank/DDBJ whole genome shotgun (WGS) entry which is preliminary data.</text>
</comment>
<evidence type="ECO:0000256" key="3">
    <source>
        <dbReference type="ARBA" id="ARBA00022694"/>
    </source>
</evidence>
<dbReference type="RefSeq" id="WP_193803974.1">
    <property type="nucleotide sequence ID" value="NZ_JADEZV010000004.1"/>
</dbReference>
<dbReference type="InterPro" id="IPR024913">
    <property type="entry name" value="tRNA_Ile2__agm2C_synt"/>
</dbReference>
<feature type="domain" description="OB" evidence="7">
    <location>
        <begin position="275"/>
        <end position="347"/>
    </location>
</feature>
<evidence type="ECO:0000256" key="4">
    <source>
        <dbReference type="ARBA" id="ARBA00022741"/>
    </source>
</evidence>
<keyword evidence="1 6" id="KW-0963">Cytoplasm</keyword>
<dbReference type="HAMAP" id="MF_01892">
    <property type="entry name" value="tRNA_Ile2_agm2C_synt"/>
    <property type="match status" value="1"/>
</dbReference>
<dbReference type="AlphaFoldDB" id="A0A843AKY0"/>
<dbReference type="PANTHER" id="PTHR40705">
    <property type="entry name" value="TRNA(ILE2) 2-AGMATINYLCYTIDINE SYNTHETASE TIAS"/>
    <property type="match status" value="1"/>
</dbReference>
<feature type="domain" description="TiaS FLD" evidence="8">
    <location>
        <begin position="147"/>
        <end position="258"/>
    </location>
</feature>
<evidence type="ECO:0000313" key="12">
    <source>
        <dbReference type="Proteomes" id="UP000652307"/>
    </source>
</evidence>
<evidence type="ECO:0000259" key="7">
    <source>
        <dbReference type="Pfam" id="PF01336"/>
    </source>
</evidence>
<dbReference type="InterPro" id="IPR004365">
    <property type="entry name" value="NA-bd_OB_tRNA"/>
</dbReference>
<accession>A0A843AKY0</accession>
<dbReference type="Gene3D" id="3.30.70.2200">
    <property type="match status" value="1"/>
</dbReference>
<dbReference type="Gene3D" id="2.40.50.1010">
    <property type="match status" value="1"/>
</dbReference>
<dbReference type="GO" id="GO:0002101">
    <property type="term" value="P:tRNA wobble cytosine modification"/>
    <property type="evidence" value="ECO:0007669"/>
    <property type="project" value="UniProtKB-UniRule"/>
</dbReference>
<evidence type="ECO:0000256" key="2">
    <source>
        <dbReference type="ARBA" id="ARBA00022598"/>
    </source>
</evidence>
<dbReference type="InterPro" id="IPR013696">
    <property type="entry name" value="TiaS_FLD"/>
</dbReference>
<evidence type="ECO:0000256" key="5">
    <source>
        <dbReference type="ARBA" id="ARBA00022840"/>
    </source>
</evidence>
<dbReference type="GO" id="GO:0003676">
    <property type="term" value="F:nucleic acid binding"/>
    <property type="evidence" value="ECO:0007669"/>
    <property type="project" value="InterPro"/>
</dbReference>
<evidence type="ECO:0000259" key="9">
    <source>
        <dbReference type="Pfam" id="PF22641"/>
    </source>
</evidence>
<name>A0A843AKY0_9CREN</name>
<dbReference type="Pfam" id="PF01336">
    <property type="entry name" value="tRNA_anti-codon"/>
    <property type="match status" value="1"/>
</dbReference>
<comment type="catalytic activity">
    <reaction evidence="6">
        <text>cytidine(34) in tRNA(Ile2) + agmatine + ATP + H2O = 2-agmatinylcytidine(34) in tRNA(Ile2) + AMP + 2 phosphate + 2 H(+)</text>
        <dbReference type="Rhea" id="RHEA:43608"/>
        <dbReference type="Rhea" id="RHEA-COMP:10625"/>
        <dbReference type="Rhea" id="RHEA-COMP:10626"/>
        <dbReference type="ChEBI" id="CHEBI:15377"/>
        <dbReference type="ChEBI" id="CHEBI:15378"/>
        <dbReference type="ChEBI" id="CHEBI:30616"/>
        <dbReference type="ChEBI" id="CHEBI:43474"/>
        <dbReference type="ChEBI" id="CHEBI:58145"/>
        <dbReference type="ChEBI" id="CHEBI:82748"/>
        <dbReference type="ChEBI" id="CHEBI:83545"/>
        <dbReference type="ChEBI" id="CHEBI:456215"/>
        <dbReference type="EC" id="6.3.4.22"/>
    </reaction>
</comment>
<dbReference type="Proteomes" id="UP000652307">
    <property type="component" value="Unassembled WGS sequence"/>
</dbReference>
<dbReference type="EC" id="6.3.4.22" evidence="6"/>
<comment type="subcellular location">
    <subcellularLocation>
        <location evidence="6">Cytoplasm</location>
    </subcellularLocation>
</comment>
<sequence>MKHLAITLDGYDTNFSGCTTHYTIFLIKKILKEINGAKLVKGPYLVRLNPNIPLKTRGNASVSFLVDVSSGSSVEKILSLHRRYSEKYSSTNERNGKGTILISEDPVDIVKKEAYNIYKKALSDYVPIIEGIRFADKFGLVFEGEKSIIGAVSALGYMYSGDDSTFELLAYRMPGETGERKIDNLTAGKVLLSYKTLFNNFDEKRKLLVASPKGPDPVLIGIRGYEPKDMVDAFYKLKIEEKIWEWCIFKTNQHTDAHKVFRRINDLRVYQAAYIYGTVTKKPEVKKGGHVLIEVSDGSGTIDVIFYSETNPMNEIASRLKEGDNIGILGGAVEKKDEGIIFEAEKLWVYFLSPTVKELNPLCPKCGKRLKSAGKGKGYKCDNCGFKTSEKLEKIKIIEKRDILFGPYTPRSGRIRHLVKPVSLESIVLPKANDDIGNRTCSF</sequence>
<dbReference type="Gene3D" id="3.90.600.20">
    <property type="match status" value="1"/>
</dbReference>
<evidence type="ECO:0000259" key="10">
    <source>
        <dbReference type="Pfam" id="PF23783"/>
    </source>
</evidence>
<keyword evidence="5 6" id="KW-0067">ATP-binding</keyword>
<dbReference type="Pfam" id="PF23783">
    <property type="entry name" value="Zn_ribbon_TiaS"/>
    <property type="match status" value="1"/>
</dbReference>
<gene>
    <name evidence="6" type="primary">tiaS</name>
    <name evidence="11" type="ORF">IOK49_05810</name>
</gene>
<comment type="similarity">
    <text evidence="6">Belongs to the TiaS family.</text>
</comment>
<keyword evidence="4 6" id="KW-0547">Nucleotide-binding</keyword>
<reference evidence="11" key="1">
    <citation type="submission" date="2020-10" db="EMBL/GenBank/DDBJ databases">
        <title>Fervidococcus fontis strain 3639Fd - the first crenarchaeon capable of growth on lipids.</title>
        <authorList>
            <person name="Kochetkova T.V."/>
            <person name="Elcheninov A.G."/>
            <person name="Toschakov S.V."/>
            <person name="Kublanov I.V."/>
        </authorList>
    </citation>
    <scope>NUCLEOTIDE SEQUENCE</scope>
    <source>
        <strain evidence="11">3639Fd</strain>
    </source>
</reference>
<protein>
    <recommendedName>
        <fullName evidence="6">tRNA(Ile2) 2-agmatinylcytidine synthetase TiaS</fullName>
        <shortName evidence="6">tRNA(Ile2)-agm2C synthetase</shortName>
        <ecNumber evidence="6">6.3.4.22</ecNumber>
    </recommendedName>
    <alternativeName>
        <fullName evidence="6">tRNA(Ile2) agmatidine synthetase</fullName>
    </alternativeName>
</protein>
<dbReference type="GO" id="GO:0016879">
    <property type="term" value="F:ligase activity, forming carbon-nitrogen bonds"/>
    <property type="evidence" value="ECO:0007669"/>
    <property type="project" value="UniProtKB-UniRule"/>
</dbReference>
<evidence type="ECO:0000256" key="6">
    <source>
        <dbReference type="HAMAP-Rule" id="MF_01892"/>
    </source>
</evidence>
<keyword evidence="2 6" id="KW-0436">Ligase</keyword>
<keyword evidence="3 6" id="KW-0819">tRNA processing</keyword>
<feature type="domain" description="TiaS C-terminal zinc ribbon" evidence="10">
    <location>
        <begin position="360"/>
        <end position="403"/>
    </location>
</feature>
<dbReference type="GO" id="GO:0005737">
    <property type="term" value="C:cytoplasm"/>
    <property type="evidence" value="ECO:0007669"/>
    <property type="project" value="UniProtKB-SubCell"/>
</dbReference>
<comment type="function">
    <text evidence="6">ATP-dependent agmatine transferase that catalyzes the formation of 2-agmatinylcytidine (agm2C) at the wobble position (C34) of tRNA(Ile2), converting the codon specificity from AUG to AUA.</text>
</comment>
<dbReference type="EMBL" id="JADEZV010000004">
    <property type="protein sequence ID" value="MBE9391581.1"/>
    <property type="molecule type" value="Genomic_DNA"/>
</dbReference>
<evidence type="ECO:0000256" key="1">
    <source>
        <dbReference type="ARBA" id="ARBA00022490"/>
    </source>
</evidence>
<dbReference type="PANTHER" id="PTHR40705:SF2">
    <property type="entry name" value="DUF1743 DOMAIN-CONTAINING PROTEIN"/>
    <property type="match status" value="1"/>
</dbReference>
<feature type="domain" description="TiaS-like TCKD" evidence="9">
    <location>
        <begin position="6"/>
        <end position="70"/>
    </location>
</feature>